<dbReference type="RefSeq" id="WP_225564338.1">
    <property type="nucleotide sequence ID" value="NZ_JAIXCQ010000002.1"/>
</dbReference>
<comment type="caution">
    <text evidence="2">The sequence shown here is derived from an EMBL/GenBank/DDBJ whole genome shotgun (WGS) entry which is preliminary data.</text>
</comment>
<protein>
    <submittedName>
        <fullName evidence="2">Class I SAM-dependent methyltransferase</fullName>
    </submittedName>
</protein>
<reference evidence="2 3" key="1">
    <citation type="submission" date="2021-09" db="EMBL/GenBank/DDBJ databases">
        <title>Isoptericola luteus sp. nov., a novel bacterium isolated from Harbin, the capital city of Heilongjiang province.</title>
        <authorList>
            <person name="Li J."/>
        </authorList>
    </citation>
    <scope>NUCLEOTIDE SEQUENCE [LARGE SCALE GENOMIC DNA]</scope>
    <source>
        <strain evidence="2 3">NEAU-Y5</strain>
    </source>
</reference>
<keyword evidence="3" id="KW-1185">Reference proteome</keyword>
<name>A0ABS7ZBY7_9MICO</name>
<dbReference type="SUPFAM" id="SSF53335">
    <property type="entry name" value="S-adenosyl-L-methionine-dependent methyltransferases"/>
    <property type="match status" value="1"/>
</dbReference>
<accession>A0ABS7ZBY7</accession>
<dbReference type="InterPro" id="IPR029063">
    <property type="entry name" value="SAM-dependent_MTases_sf"/>
</dbReference>
<organism evidence="2 3">
    <name type="scientific">Isoptericola luteus</name>
    <dbReference type="NCBI Taxonomy" id="2879484"/>
    <lineage>
        <taxon>Bacteria</taxon>
        <taxon>Bacillati</taxon>
        <taxon>Actinomycetota</taxon>
        <taxon>Actinomycetes</taxon>
        <taxon>Micrococcales</taxon>
        <taxon>Promicromonosporaceae</taxon>
        <taxon>Isoptericola</taxon>
    </lineage>
</organism>
<gene>
    <name evidence="2" type="ORF">LEP48_04265</name>
</gene>
<dbReference type="CDD" id="cd02440">
    <property type="entry name" value="AdoMet_MTases"/>
    <property type="match status" value="1"/>
</dbReference>
<evidence type="ECO:0000259" key="1">
    <source>
        <dbReference type="Pfam" id="PF13649"/>
    </source>
</evidence>
<feature type="domain" description="Methyltransferase" evidence="1">
    <location>
        <begin position="51"/>
        <end position="143"/>
    </location>
</feature>
<dbReference type="GO" id="GO:0008168">
    <property type="term" value="F:methyltransferase activity"/>
    <property type="evidence" value="ECO:0007669"/>
    <property type="project" value="UniProtKB-KW"/>
</dbReference>
<keyword evidence="2" id="KW-0489">Methyltransferase</keyword>
<dbReference type="Gene3D" id="3.40.50.150">
    <property type="entry name" value="Vaccinia Virus protein VP39"/>
    <property type="match status" value="1"/>
</dbReference>
<dbReference type="InterPro" id="IPR041698">
    <property type="entry name" value="Methyltransf_25"/>
</dbReference>
<keyword evidence="2" id="KW-0808">Transferase</keyword>
<dbReference type="EMBL" id="JAIXCQ010000002">
    <property type="protein sequence ID" value="MCA5892568.1"/>
    <property type="molecule type" value="Genomic_DNA"/>
</dbReference>
<dbReference type="GO" id="GO:0032259">
    <property type="term" value="P:methylation"/>
    <property type="evidence" value="ECO:0007669"/>
    <property type="project" value="UniProtKB-KW"/>
</dbReference>
<sequence length="254" mass="27433">MTSEEHDDPADGWFPESVAARYDVGGPSNDPAAITRTVDVLAELAGDGAALELAVGTGRIAAPLAARGVRVHGIELSRAMAARIAAKPGGDRVEVTIGDMTSTRVPGEFLLAYLVFNTIGNVTTQDAQVACFVNAAAHLRPGGRFVVEVGVPNLRRLPPGQDTVPFGIEPWEGGGYVGFDRYDTVTQEFTSNHVTVEGGHGRFRSIPFRYVWPSELDLMARIAGLRLVHRWADWDRSPFTAESRSHVSVWENPA</sequence>
<evidence type="ECO:0000313" key="3">
    <source>
        <dbReference type="Proteomes" id="UP001319870"/>
    </source>
</evidence>
<dbReference type="Proteomes" id="UP001319870">
    <property type="component" value="Unassembled WGS sequence"/>
</dbReference>
<dbReference type="Pfam" id="PF13649">
    <property type="entry name" value="Methyltransf_25"/>
    <property type="match status" value="1"/>
</dbReference>
<evidence type="ECO:0000313" key="2">
    <source>
        <dbReference type="EMBL" id="MCA5892568.1"/>
    </source>
</evidence>
<proteinExistence type="predicted"/>